<feature type="region of interest" description="Disordered" evidence="1">
    <location>
        <begin position="1"/>
        <end position="21"/>
    </location>
</feature>
<dbReference type="EC" id="2.7.7.7" evidence="2"/>
<feature type="non-terminal residue" evidence="2">
    <location>
        <position position="179"/>
    </location>
</feature>
<gene>
    <name evidence="2" type="ORF">AVDCRST_MAG57-673</name>
</gene>
<accession>A0A6J4HFN4</accession>
<keyword evidence="2" id="KW-0808">Transferase</keyword>
<name>A0A6J4HFN4_9ACTN</name>
<reference evidence="2" key="1">
    <citation type="submission" date="2020-02" db="EMBL/GenBank/DDBJ databases">
        <authorList>
            <person name="Meier V. D."/>
        </authorList>
    </citation>
    <scope>NUCLEOTIDE SEQUENCE</scope>
    <source>
        <strain evidence="2">AVDCRST_MAG57</strain>
    </source>
</reference>
<proteinExistence type="predicted"/>
<dbReference type="EMBL" id="CADCTI010000061">
    <property type="protein sequence ID" value="CAA9222404.1"/>
    <property type="molecule type" value="Genomic_DNA"/>
</dbReference>
<sequence length="179" mass="17803">MATPLDAAFGTSAPTAARRPGRRPAFRRAVFAVAGVVGVLLSTVPAQAAPGTSAAAAELVAAKGHELEVITEEFNEARVALAAQQAAAQATGAQLEQATVVLATAQESVRGIARSAYTGANLSSFQALMTSDSADDFVARMATLQMVAGHQNAVLDTAAGANVAAAQAAAAAQKAASDA</sequence>
<evidence type="ECO:0000313" key="2">
    <source>
        <dbReference type="EMBL" id="CAA9222404.1"/>
    </source>
</evidence>
<keyword evidence="2" id="KW-0548">Nucleotidyltransferase</keyword>
<evidence type="ECO:0000256" key="1">
    <source>
        <dbReference type="SAM" id="MobiDB-lite"/>
    </source>
</evidence>
<dbReference type="GO" id="GO:0003887">
    <property type="term" value="F:DNA-directed DNA polymerase activity"/>
    <property type="evidence" value="ECO:0007669"/>
    <property type="project" value="UniProtKB-EC"/>
</dbReference>
<organism evidence="2">
    <name type="scientific">uncultured Blastococcus sp</name>
    <dbReference type="NCBI Taxonomy" id="217144"/>
    <lineage>
        <taxon>Bacteria</taxon>
        <taxon>Bacillati</taxon>
        <taxon>Actinomycetota</taxon>
        <taxon>Actinomycetes</taxon>
        <taxon>Geodermatophilales</taxon>
        <taxon>Geodermatophilaceae</taxon>
        <taxon>Blastococcus</taxon>
        <taxon>environmental samples</taxon>
    </lineage>
</organism>
<dbReference type="AlphaFoldDB" id="A0A6J4HFN4"/>
<dbReference type="Gene3D" id="6.10.250.3150">
    <property type="match status" value="1"/>
</dbReference>
<protein>
    <submittedName>
        <fullName evidence="2">DNA polymerase III alpha subunit</fullName>
        <ecNumber evidence="2">2.7.7.7</ecNumber>
    </submittedName>
</protein>